<name>A0ABS9UAK5_9BACL</name>
<dbReference type="RefSeq" id="WP_241368388.1">
    <property type="nucleotide sequence ID" value="NZ_JAKZFC010000001.1"/>
</dbReference>
<dbReference type="PANTHER" id="PTHR40658:SF4">
    <property type="entry name" value="HYPOTHETICAL CYTOSOLIC PROTEIN"/>
    <property type="match status" value="1"/>
</dbReference>
<evidence type="ECO:0000313" key="1">
    <source>
        <dbReference type="EMBL" id="MCH7321359.1"/>
    </source>
</evidence>
<protein>
    <submittedName>
        <fullName evidence="1">ClbS/DfsB family four-helix bundle protein</fullName>
    </submittedName>
</protein>
<comment type="caution">
    <text evidence="1">The sequence shown here is derived from an EMBL/GenBank/DDBJ whole genome shotgun (WGS) entry which is preliminary data.</text>
</comment>
<organism evidence="1 2">
    <name type="scientific">Solibacillus palustris</name>
    <dbReference type="NCBI Taxonomy" id="2908203"/>
    <lineage>
        <taxon>Bacteria</taxon>
        <taxon>Bacillati</taxon>
        <taxon>Bacillota</taxon>
        <taxon>Bacilli</taxon>
        <taxon>Bacillales</taxon>
        <taxon>Caryophanaceae</taxon>
        <taxon>Solibacillus</taxon>
    </lineage>
</organism>
<reference evidence="1 2" key="1">
    <citation type="submission" date="2022-03" db="EMBL/GenBank/DDBJ databases">
        <authorList>
            <person name="Jo J.-H."/>
            <person name="Im W.-T."/>
        </authorList>
    </citation>
    <scope>NUCLEOTIDE SEQUENCE [LARGE SCALE GENOMIC DNA]</scope>
    <source>
        <strain evidence="1 2">MA9</strain>
    </source>
</reference>
<accession>A0ABS9UAK5</accession>
<dbReference type="Proteomes" id="UP001316087">
    <property type="component" value="Unassembled WGS sequence"/>
</dbReference>
<sequence>MPNIKQQILLEQAQQSFSEMIEIIESVPARKRTMTVESDFLEKNFRDVLMHLYEWHVMLERWYGEGMDGDTPFMPAPGYKWRNLLQLNTKIIENYQDITLNAAQKKVTLSHHRVLKLIEAHTDEEIFTKNYYKWTKTSNLYSYFAANTVNHYEWAKKRCTLIKQRVMIPEKQSHCDNAEVTEGTEEYII</sequence>
<gene>
    <name evidence="1" type="ORF">LZ480_05585</name>
</gene>
<dbReference type="Pfam" id="PF08020">
    <property type="entry name" value="DUF1706"/>
    <property type="match status" value="1"/>
</dbReference>
<dbReference type="InterPro" id="IPR034660">
    <property type="entry name" value="DinB/YfiT-like"/>
</dbReference>
<dbReference type="Gene3D" id="1.20.120.450">
    <property type="entry name" value="dinb family like domain"/>
    <property type="match status" value="1"/>
</dbReference>
<keyword evidence="2" id="KW-1185">Reference proteome</keyword>
<dbReference type="EMBL" id="JAKZFC010000001">
    <property type="protein sequence ID" value="MCH7321359.1"/>
    <property type="molecule type" value="Genomic_DNA"/>
</dbReference>
<dbReference type="InterPro" id="IPR012550">
    <property type="entry name" value="DUF1706"/>
</dbReference>
<dbReference type="PANTHER" id="PTHR40658">
    <property type="match status" value="1"/>
</dbReference>
<evidence type="ECO:0000313" key="2">
    <source>
        <dbReference type="Proteomes" id="UP001316087"/>
    </source>
</evidence>
<dbReference type="PIRSF" id="PIRSF031551">
    <property type="entry name" value="DUF1706"/>
    <property type="match status" value="1"/>
</dbReference>
<proteinExistence type="predicted"/>